<organism evidence="2 3">
    <name type="scientific">Massilia horti</name>
    <dbReference type="NCBI Taxonomy" id="2562153"/>
    <lineage>
        <taxon>Bacteria</taxon>
        <taxon>Pseudomonadati</taxon>
        <taxon>Pseudomonadota</taxon>
        <taxon>Betaproteobacteria</taxon>
        <taxon>Burkholderiales</taxon>
        <taxon>Oxalobacteraceae</taxon>
        <taxon>Telluria group</taxon>
        <taxon>Massilia</taxon>
    </lineage>
</organism>
<keyword evidence="1" id="KW-0812">Transmembrane</keyword>
<gene>
    <name evidence="2" type="ORF">E4O92_00480</name>
</gene>
<dbReference type="OrthoDB" id="8750132at2"/>
<evidence type="ECO:0000256" key="1">
    <source>
        <dbReference type="SAM" id="Phobius"/>
    </source>
</evidence>
<protein>
    <recommendedName>
        <fullName evidence="4">DUF4234 domain-containing protein</fullName>
    </recommendedName>
</protein>
<reference evidence="2 3" key="1">
    <citation type="submission" date="2019-03" db="EMBL/GenBank/DDBJ databases">
        <title>Draft genome of Massilia hortus sp. nov., a novel bacterial species of the Oxalobacteraceae family.</title>
        <authorList>
            <person name="Peta V."/>
            <person name="Raths R."/>
            <person name="Bucking H."/>
        </authorList>
    </citation>
    <scope>NUCLEOTIDE SEQUENCE [LARGE SCALE GENOMIC DNA]</scope>
    <source>
        <strain evidence="2 3">ONC3</strain>
    </source>
</reference>
<sequence length="204" mass="22617">MTQGSDTPTADDTDIGNADSAPMFYVVSKRKFAILFLATMSLYLVYWFYKNWDRYKDKWPHASKFGSTIWPVPRAIFSIFFVHALFRKIKAHGQDNPAVGKWSNNVHATLIVLLMIVSTVFDPSTSRVLGSPFTAIGPPYGEVLSLALLVPLLFQFLKAQEMINISCGDPGGVSNSSFSKANYAWVVIGVLFWISAIIGILLSV</sequence>
<feature type="transmembrane region" description="Helical" evidence="1">
    <location>
        <begin position="133"/>
        <end position="154"/>
    </location>
</feature>
<name>A0A4Y9T6L3_9BURK</name>
<evidence type="ECO:0008006" key="4">
    <source>
        <dbReference type="Google" id="ProtNLM"/>
    </source>
</evidence>
<accession>A0A4Y9T6L3</accession>
<keyword evidence="1" id="KW-0472">Membrane</keyword>
<feature type="transmembrane region" description="Helical" evidence="1">
    <location>
        <begin position="98"/>
        <end position="121"/>
    </location>
</feature>
<feature type="transmembrane region" description="Helical" evidence="1">
    <location>
        <begin position="69"/>
        <end position="86"/>
    </location>
</feature>
<comment type="caution">
    <text evidence="2">The sequence shown here is derived from an EMBL/GenBank/DDBJ whole genome shotgun (WGS) entry which is preliminary data.</text>
</comment>
<dbReference type="EMBL" id="SPUM01000002">
    <property type="protein sequence ID" value="TFW36214.1"/>
    <property type="molecule type" value="Genomic_DNA"/>
</dbReference>
<evidence type="ECO:0000313" key="3">
    <source>
        <dbReference type="Proteomes" id="UP000297258"/>
    </source>
</evidence>
<feature type="transmembrane region" description="Helical" evidence="1">
    <location>
        <begin position="32"/>
        <end position="49"/>
    </location>
</feature>
<dbReference type="AlphaFoldDB" id="A0A4Y9T6L3"/>
<evidence type="ECO:0000313" key="2">
    <source>
        <dbReference type="EMBL" id="TFW36214.1"/>
    </source>
</evidence>
<feature type="transmembrane region" description="Helical" evidence="1">
    <location>
        <begin position="183"/>
        <end position="202"/>
    </location>
</feature>
<keyword evidence="1" id="KW-1133">Transmembrane helix</keyword>
<dbReference type="Proteomes" id="UP000297258">
    <property type="component" value="Unassembled WGS sequence"/>
</dbReference>
<proteinExistence type="predicted"/>
<keyword evidence="3" id="KW-1185">Reference proteome</keyword>
<dbReference type="RefSeq" id="WP_135187779.1">
    <property type="nucleotide sequence ID" value="NZ_SPUM01000002.1"/>
</dbReference>